<sequence length="116" mass="12066">MRLSLTAIVLAAATTAAMASTVTLELPGEAKVEPNLIAYKCGDQAVKAEYINAGDNSLAVLTIGDQTVVAVTVLSASGARYAGQQFIWWTNGDNADLYDLTKGEDAPATLSCEAVK</sequence>
<dbReference type="InterPro" id="IPR018660">
    <property type="entry name" value="MliC"/>
</dbReference>
<evidence type="ECO:0000256" key="5">
    <source>
        <dbReference type="SAM" id="SignalP"/>
    </source>
</evidence>
<feature type="domain" description="C-type lysozyme inhibitor" evidence="6">
    <location>
        <begin position="39"/>
        <end position="103"/>
    </location>
</feature>
<dbReference type="Gene3D" id="2.40.128.200">
    <property type="match status" value="1"/>
</dbReference>
<keyword evidence="3" id="KW-0564">Palmitate</keyword>
<reference evidence="7 8" key="1">
    <citation type="submission" date="2020-08" db="EMBL/GenBank/DDBJ databases">
        <title>Genomic Encyclopedia of Type Strains, Phase IV (KMG-IV): sequencing the most valuable type-strain genomes for metagenomic binning, comparative biology and taxonomic classification.</title>
        <authorList>
            <person name="Goeker M."/>
        </authorList>
    </citation>
    <scope>NUCLEOTIDE SEQUENCE [LARGE SCALE GENOMIC DNA]</scope>
    <source>
        <strain evidence="7 8">DSM 17454</strain>
    </source>
</reference>
<keyword evidence="1 5" id="KW-0732">Signal</keyword>
<proteinExistence type="predicted"/>
<dbReference type="AlphaFoldDB" id="A0A8E2BFE9"/>
<protein>
    <submittedName>
        <fullName evidence="7">Membrane-bound inhibitor of C-type lysozyme</fullName>
    </submittedName>
</protein>
<dbReference type="RefSeq" id="WP_184771415.1">
    <property type="nucleotide sequence ID" value="NZ_JACHGI010000011.1"/>
</dbReference>
<dbReference type="SUPFAM" id="SSF141488">
    <property type="entry name" value="YdhA-like"/>
    <property type="match status" value="1"/>
</dbReference>
<evidence type="ECO:0000259" key="6">
    <source>
        <dbReference type="Pfam" id="PF09864"/>
    </source>
</evidence>
<evidence type="ECO:0000256" key="3">
    <source>
        <dbReference type="ARBA" id="ARBA00023139"/>
    </source>
</evidence>
<evidence type="ECO:0000313" key="8">
    <source>
        <dbReference type="Proteomes" id="UP000532373"/>
    </source>
</evidence>
<dbReference type="Proteomes" id="UP000532373">
    <property type="component" value="Unassembled WGS sequence"/>
</dbReference>
<dbReference type="InterPro" id="IPR036328">
    <property type="entry name" value="MliC_sf"/>
</dbReference>
<keyword evidence="4" id="KW-0449">Lipoprotein</keyword>
<feature type="chain" id="PRO_5034028322" evidence="5">
    <location>
        <begin position="20"/>
        <end position="116"/>
    </location>
</feature>
<gene>
    <name evidence="7" type="ORF">HNQ96_004566</name>
</gene>
<evidence type="ECO:0000256" key="1">
    <source>
        <dbReference type="ARBA" id="ARBA00022729"/>
    </source>
</evidence>
<dbReference type="Pfam" id="PF09864">
    <property type="entry name" value="MliC"/>
    <property type="match status" value="1"/>
</dbReference>
<feature type="signal peptide" evidence="5">
    <location>
        <begin position="1"/>
        <end position="19"/>
    </location>
</feature>
<evidence type="ECO:0000256" key="2">
    <source>
        <dbReference type="ARBA" id="ARBA00023136"/>
    </source>
</evidence>
<keyword evidence="2" id="KW-0472">Membrane</keyword>
<evidence type="ECO:0000256" key="4">
    <source>
        <dbReference type="ARBA" id="ARBA00023288"/>
    </source>
</evidence>
<name>A0A8E2BFE9_9HYPH</name>
<organism evidence="7 8">
    <name type="scientific">Aminobacter carboxidus</name>
    <dbReference type="NCBI Taxonomy" id="376165"/>
    <lineage>
        <taxon>Bacteria</taxon>
        <taxon>Pseudomonadati</taxon>
        <taxon>Pseudomonadota</taxon>
        <taxon>Alphaproteobacteria</taxon>
        <taxon>Hyphomicrobiales</taxon>
        <taxon>Phyllobacteriaceae</taxon>
        <taxon>Aminobacter</taxon>
    </lineage>
</organism>
<accession>A0A8E2BFE9</accession>
<comment type="caution">
    <text evidence="7">The sequence shown here is derived from an EMBL/GenBank/DDBJ whole genome shotgun (WGS) entry which is preliminary data.</text>
</comment>
<dbReference type="EMBL" id="JACHGI010000011">
    <property type="protein sequence ID" value="MBB6468682.1"/>
    <property type="molecule type" value="Genomic_DNA"/>
</dbReference>
<evidence type="ECO:0000313" key="7">
    <source>
        <dbReference type="EMBL" id="MBB6468682.1"/>
    </source>
</evidence>